<dbReference type="PROSITE" id="PS50005">
    <property type="entry name" value="TPR"/>
    <property type="match status" value="5"/>
</dbReference>
<evidence type="ECO:0000256" key="2">
    <source>
        <dbReference type="ARBA" id="ARBA00022803"/>
    </source>
</evidence>
<keyword evidence="1" id="KW-0677">Repeat</keyword>
<dbReference type="SUPFAM" id="SSF47413">
    <property type="entry name" value="lambda repressor-like DNA-binding domains"/>
    <property type="match status" value="1"/>
</dbReference>
<evidence type="ECO:0000256" key="3">
    <source>
        <dbReference type="PROSITE-ProRule" id="PRU00339"/>
    </source>
</evidence>
<feature type="repeat" description="TPR" evidence="3">
    <location>
        <begin position="696"/>
        <end position="729"/>
    </location>
</feature>
<evidence type="ECO:0000313" key="5">
    <source>
        <dbReference type="EMBL" id="GHO82455.1"/>
    </source>
</evidence>
<evidence type="ECO:0000313" key="6">
    <source>
        <dbReference type="Proteomes" id="UP000635565"/>
    </source>
</evidence>
<dbReference type="InterPro" id="IPR001387">
    <property type="entry name" value="Cro/C1-type_HTH"/>
</dbReference>
<gene>
    <name evidence="5" type="ORF">KSZ_04610</name>
</gene>
<dbReference type="PANTHER" id="PTHR45641">
    <property type="entry name" value="TETRATRICOPEPTIDE REPEAT PROTEIN (AFU_ORTHOLOGUE AFUA_6G03870)"/>
    <property type="match status" value="1"/>
</dbReference>
<dbReference type="InterPro" id="IPR056681">
    <property type="entry name" value="DUF7779"/>
</dbReference>
<dbReference type="RefSeq" id="WP_201360121.1">
    <property type="nucleotide sequence ID" value="NZ_BNJJ01000001.1"/>
</dbReference>
<protein>
    <submittedName>
        <fullName evidence="5">Tetratricopeptide repeat protein</fullName>
    </submittedName>
</protein>
<name>A0ABQ3V9J2_9CHLR</name>
<feature type="domain" description="HTH cro/C1-type" evidence="4">
    <location>
        <begin position="15"/>
        <end position="68"/>
    </location>
</feature>
<keyword evidence="2 3" id="KW-0802">TPR repeat</keyword>
<feature type="repeat" description="TPR" evidence="3">
    <location>
        <begin position="738"/>
        <end position="771"/>
    </location>
</feature>
<comment type="caution">
    <text evidence="5">The sequence shown here is derived from an EMBL/GenBank/DDBJ whole genome shotgun (WGS) entry which is preliminary data.</text>
</comment>
<evidence type="ECO:0000256" key="1">
    <source>
        <dbReference type="ARBA" id="ARBA00022737"/>
    </source>
</evidence>
<dbReference type="Pfam" id="PF13560">
    <property type="entry name" value="HTH_31"/>
    <property type="match status" value="1"/>
</dbReference>
<feature type="repeat" description="TPR" evidence="3">
    <location>
        <begin position="570"/>
        <end position="603"/>
    </location>
</feature>
<dbReference type="InterPro" id="IPR019734">
    <property type="entry name" value="TPR_rpt"/>
</dbReference>
<dbReference type="InterPro" id="IPR010982">
    <property type="entry name" value="Lambda_DNA-bd_dom_sf"/>
</dbReference>
<dbReference type="CDD" id="cd00093">
    <property type="entry name" value="HTH_XRE"/>
    <property type="match status" value="1"/>
</dbReference>
<dbReference type="SUPFAM" id="SSF48452">
    <property type="entry name" value="TPR-like"/>
    <property type="match status" value="1"/>
</dbReference>
<dbReference type="Pfam" id="PF13424">
    <property type="entry name" value="TPR_12"/>
    <property type="match status" value="3"/>
</dbReference>
<dbReference type="PANTHER" id="PTHR45641:SF19">
    <property type="entry name" value="NEPHROCYSTIN-3"/>
    <property type="match status" value="1"/>
</dbReference>
<dbReference type="SMART" id="SM00530">
    <property type="entry name" value="HTH_XRE"/>
    <property type="match status" value="1"/>
</dbReference>
<dbReference type="InterPro" id="IPR011990">
    <property type="entry name" value="TPR-like_helical_dom_sf"/>
</dbReference>
<sequence>MNNKSLSFSSFGETLKATRKRKRLTQKQLAQRIGVHYNTISSWELGTYLPDTRGLVLELARHLDMDELETRQLLEASLTALSPYWSIPYQRNPFFTGRDCILRQIYDSLHTDQTTSGQSCTISGLGGIGKTQTVIEYAYRNANEYSAIFWIGSQTFESIVSCFVTIADVLNLPARQQQEQNRIVEAVIRWLNSHNQWLLIFDNVEDIALIKNFLPAARHGSLLFTSRRQAFSITAQVLDLKPMAQEEGIQFLLRRSRLSELTTPQKCLEPGDEEIVRKIVQDMDGFPLALDQVGSYIEATHCSLYDYLRLYQSSQIHLLDERDAYDDHPMSVTRTFTLVFEQLRESSAPATEMLTVCAFLAPEAIPEMFFREGARYLGSTIEAISTDPFAFESTIKVLLTYSLLQRNAHTQTLMIHRLVQTVLKGHLIKATQQMWAARIINTMNNLFPSEEMTQANYWQDCERLLPHALVCITLSEQYNSDHIVRITLMNHVATYLVNRAHYAEAEPLLRRALDYGEQALGTKHFTIAETLYKLGLLYLQQGKHEQAEPLLQRSLSIREQVLGTEHPQVAISLNGLGTLHLRQGKYERAESFYIRALNIQKQALGAEHPQLATTLNELAIVYGEQEKYEQAESLYMRALNIREQALGTEHPQVATLLNNMARDYKERGEPDRAELLFQRALHIWEQHLGEEHPRVAYPLNNLAELYRERGEFEQAELLFQRALHIWEQRLGPEHFLVADPLDGLGILYREQGKFEKARLFFQRALHIRKQTFGPRHPSVADSLCHLARFYQMQKQIKEASSLYKQALATYKRTLGPEHLKTKTTHSVYLQLSCQQSSAPLSQ</sequence>
<dbReference type="Pfam" id="PF13374">
    <property type="entry name" value="TPR_10"/>
    <property type="match status" value="2"/>
</dbReference>
<dbReference type="EMBL" id="BNJJ01000001">
    <property type="protein sequence ID" value="GHO82455.1"/>
    <property type="molecule type" value="Genomic_DNA"/>
</dbReference>
<dbReference type="SUPFAM" id="SSF81901">
    <property type="entry name" value="HCP-like"/>
    <property type="match status" value="1"/>
</dbReference>
<evidence type="ECO:0000259" key="4">
    <source>
        <dbReference type="PROSITE" id="PS50943"/>
    </source>
</evidence>
<feature type="repeat" description="TPR" evidence="3">
    <location>
        <begin position="528"/>
        <end position="561"/>
    </location>
</feature>
<reference evidence="5 6" key="1">
    <citation type="journal article" date="2021" name="Int. J. Syst. Evol. Microbiol.">
        <title>Reticulibacter mediterranei gen. nov., sp. nov., within the new family Reticulibacteraceae fam. nov., and Ktedonospora formicarum gen. nov., sp. nov., Ktedonobacter robiniae sp. nov., Dictyobacter formicarum sp. nov. and Dictyobacter arantiisoli sp. nov., belonging to the class Ktedonobacteria.</title>
        <authorList>
            <person name="Yabe S."/>
            <person name="Zheng Y."/>
            <person name="Wang C.M."/>
            <person name="Sakai Y."/>
            <person name="Abe K."/>
            <person name="Yokota A."/>
            <person name="Donadio S."/>
            <person name="Cavaletti L."/>
            <person name="Monciardini P."/>
        </authorList>
    </citation>
    <scope>NUCLEOTIDE SEQUENCE [LARGE SCALE GENOMIC DNA]</scope>
    <source>
        <strain evidence="5 6">SOSP1-9</strain>
    </source>
</reference>
<dbReference type="Gene3D" id="3.40.50.300">
    <property type="entry name" value="P-loop containing nucleotide triphosphate hydrolases"/>
    <property type="match status" value="1"/>
</dbReference>
<dbReference type="PROSITE" id="PS50943">
    <property type="entry name" value="HTH_CROC1"/>
    <property type="match status" value="1"/>
</dbReference>
<dbReference type="InterPro" id="IPR027417">
    <property type="entry name" value="P-loop_NTPase"/>
</dbReference>
<dbReference type="Proteomes" id="UP000635565">
    <property type="component" value="Unassembled WGS sequence"/>
</dbReference>
<accession>A0ABQ3V9J2</accession>
<dbReference type="SMART" id="SM00028">
    <property type="entry name" value="TPR"/>
    <property type="match status" value="7"/>
</dbReference>
<dbReference type="Pfam" id="PF25000">
    <property type="entry name" value="DUF7779"/>
    <property type="match status" value="1"/>
</dbReference>
<organism evidence="5 6">
    <name type="scientific">Dictyobacter formicarum</name>
    <dbReference type="NCBI Taxonomy" id="2778368"/>
    <lineage>
        <taxon>Bacteria</taxon>
        <taxon>Bacillati</taxon>
        <taxon>Chloroflexota</taxon>
        <taxon>Ktedonobacteria</taxon>
        <taxon>Ktedonobacterales</taxon>
        <taxon>Dictyobacteraceae</taxon>
        <taxon>Dictyobacter</taxon>
    </lineage>
</organism>
<dbReference type="Gene3D" id="1.25.40.10">
    <property type="entry name" value="Tetratricopeptide repeat domain"/>
    <property type="match status" value="3"/>
</dbReference>
<dbReference type="Pfam" id="PF00931">
    <property type="entry name" value="NB-ARC"/>
    <property type="match status" value="1"/>
</dbReference>
<feature type="repeat" description="TPR" evidence="3">
    <location>
        <begin position="612"/>
        <end position="645"/>
    </location>
</feature>
<dbReference type="PRINTS" id="PR00381">
    <property type="entry name" value="KINESINLIGHT"/>
</dbReference>
<dbReference type="SUPFAM" id="SSF52540">
    <property type="entry name" value="P-loop containing nucleoside triphosphate hydrolases"/>
    <property type="match status" value="1"/>
</dbReference>
<dbReference type="NCBIfam" id="NF040586">
    <property type="entry name" value="FxSxx_TPR"/>
    <property type="match status" value="1"/>
</dbReference>
<keyword evidence="6" id="KW-1185">Reference proteome</keyword>
<dbReference type="Gene3D" id="1.10.260.40">
    <property type="entry name" value="lambda repressor-like DNA-binding domains"/>
    <property type="match status" value="1"/>
</dbReference>
<dbReference type="InterPro" id="IPR002182">
    <property type="entry name" value="NB-ARC"/>
</dbReference>
<proteinExistence type="predicted"/>